<dbReference type="InterPro" id="IPR011005">
    <property type="entry name" value="Dihydropteroate_synth-like_sf"/>
</dbReference>
<dbReference type="EMBL" id="LAZR01022460">
    <property type="protein sequence ID" value="KKL81798.1"/>
    <property type="molecule type" value="Genomic_DNA"/>
</dbReference>
<feature type="non-terminal residue" evidence="2">
    <location>
        <position position="57"/>
    </location>
</feature>
<feature type="domain" description="Pterin-binding" evidence="1">
    <location>
        <begin position="23"/>
        <end position="57"/>
    </location>
</feature>
<evidence type="ECO:0000313" key="2">
    <source>
        <dbReference type="EMBL" id="KKL81798.1"/>
    </source>
</evidence>
<evidence type="ECO:0000259" key="1">
    <source>
        <dbReference type="PROSITE" id="PS50972"/>
    </source>
</evidence>
<accession>A0A0F9F6B2</accession>
<sequence>MIETTHPQPMTIGGREFVWGGRTYVMGIVNVTPDSFSGDGVAYDVAAAVDQAIGMSR</sequence>
<dbReference type="SUPFAM" id="SSF51717">
    <property type="entry name" value="Dihydropteroate synthetase-like"/>
    <property type="match status" value="1"/>
</dbReference>
<name>A0A0F9F6B2_9ZZZZ</name>
<dbReference type="Gene3D" id="3.20.20.20">
    <property type="entry name" value="Dihydropteroate synthase-like"/>
    <property type="match status" value="1"/>
</dbReference>
<proteinExistence type="predicted"/>
<protein>
    <recommendedName>
        <fullName evidence="1">Pterin-binding domain-containing protein</fullName>
    </recommendedName>
</protein>
<dbReference type="AlphaFoldDB" id="A0A0F9F6B2"/>
<gene>
    <name evidence="2" type="ORF">LCGC14_1991120</name>
</gene>
<dbReference type="PROSITE" id="PS50972">
    <property type="entry name" value="PTERIN_BINDING"/>
    <property type="match status" value="1"/>
</dbReference>
<comment type="caution">
    <text evidence="2">The sequence shown here is derived from an EMBL/GenBank/DDBJ whole genome shotgun (WGS) entry which is preliminary data.</text>
</comment>
<dbReference type="InterPro" id="IPR000489">
    <property type="entry name" value="Pterin-binding_dom"/>
</dbReference>
<organism evidence="2">
    <name type="scientific">marine sediment metagenome</name>
    <dbReference type="NCBI Taxonomy" id="412755"/>
    <lineage>
        <taxon>unclassified sequences</taxon>
        <taxon>metagenomes</taxon>
        <taxon>ecological metagenomes</taxon>
    </lineage>
</organism>
<reference evidence="2" key="1">
    <citation type="journal article" date="2015" name="Nature">
        <title>Complex archaea that bridge the gap between prokaryotes and eukaryotes.</title>
        <authorList>
            <person name="Spang A."/>
            <person name="Saw J.H."/>
            <person name="Jorgensen S.L."/>
            <person name="Zaremba-Niedzwiedzka K."/>
            <person name="Martijn J."/>
            <person name="Lind A.E."/>
            <person name="van Eijk R."/>
            <person name="Schleper C."/>
            <person name="Guy L."/>
            <person name="Ettema T.J."/>
        </authorList>
    </citation>
    <scope>NUCLEOTIDE SEQUENCE</scope>
</reference>
<dbReference type="GO" id="GO:0042558">
    <property type="term" value="P:pteridine-containing compound metabolic process"/>
    <property type="evidence" value="ECO:0007669"/>
    <property type="project" value="InterPro"/>
</dbReference>